<evidence type="ECO:0000259" key="1">
    <source>
        <dbReference type="Pfam" id="PF00535"/>
    </source>
</evidence>
<sequence length="521" mass="59865">MKVWFAPGKGEVELPSSVEKWLNKMDVLIFSNYDKYDCDPSKIKKIRTTSHLPGIHLGEPLASSLNLTEEMIDECIVSSKPDLIVVNAAASYAYFLLQHKWTRHPQLKDIPIILLFSKSNISHFSDHGSYRFPLYWVRQTEKFCLAASDCVVVWDEDAAKIARCYVKEDALCDLSSGNLFDHCVEKLGVNSTYSKIFPSPNHNLPYSKPAIQVGGTKGMLSIIIPFYNLGQYLVETLQSIFDSQYEHYEILIINDGSDEEMSIELMSQLKEKYSSIRIIDIENQGLANARNVGAHAAQGEYITFLDADDLVSPEYYARSIDLLECYSNVSFIYSWVQYFGKRDDIWVTYNAEFPYLLLTNMLAAFPVIRKSDFISFGLNKLQMDKGMEDYEAWISMCEAGCIGISIPSPLVSYRIRTDSMSRKFDREIVVELYKKITIEHPELFNKYGAELYNLVYANGPGYLWNNPTLEYPDLVFSTHSEIIDTQDRNQMKYELMRIVNSNTGKKLLSLFFKLKLHKLFR</sequence>
<dbReference type="InterPro" id="IPR001173">
    <property type="entry name" value="Glyco_trans_2-like"/>
</dbReference>
<organism evidence="2 3">
    <name type="scientific">Paenibacillus plantiphilus</name>
    <dbReference type="NCBI Taxonomy" id="2905650"/>
    <lineage>
        <taxon>Bacteria</taxon>
        <taxon>Bacillati</taxon>
        <taxon>Bacillota</taxon>
        <taxon>Bacilli</taxon>
        <taxon>Bacillales</taxon>
        <taxon>Paenibacillaceae</taxon>
        <taxon>Paenibacillus</taxon>
    </lineage>
</organism>
<protein>
    <recommendedName>
        <fullName evidence="1">Glycosyltransferase 2-like domain-containing protein</fullName>
    </recommendedName>
</protein>
<dbReference type="PANTHER" id="PTHR43685:SF2">
    <property type="entry name" value="GLYCOSYLTRANSFERASE 2-LIKE DOMAIN-CONTAINING PROTEIN"/>
    <property type="match status" value="1"/>
</dbReference>
<dbReference type="Proteomes" id="UP000838686">
    <property type="component" value="Unassembled WGS sequence"/>
</dbReference>
<reference evidence="2" key="1">
    <citation type="submission" date="2022-01" db="EMBL/GenBank/DDBJ databases">
        <authorList>
            <person name="Criscuolo A."/>
        </authorList>
    </citation>
    <scope>NUCLEOTIDE SEQUENCE</scope>
    <source>
        <strain evidence="2">CIP111893</strain>
    </source>
</reference>
<proteinExistence type="predicted"/>
<dbReference type="RefSeq" id="WP_236338671.1">
    <property type="nucleotide sequence ID" value="NZ_CAKMMF010000002.1"/>
</dbReference>
<comment type="caution">
    <text evidence="2">The sequence shown here is derived from an EMBL/GenBank/DDBJ whole genome shotgun (WGS) entry which is preliminary data.</text>
</comment>
<evidence type="ECO:0000313" key="2">
    <source>
        <dbReference type="EMBL" id="CAH1193341.1"/>
    </source>
</evidence>
<evidence type="ECO:0000313" key="3">
    <source>
        <dbReference type="Proteomes" id="UP000838686"/>
    </source>
</evidence>
<name>A0ABM9BRT3_9BACL</name>
<dbReference type="EMBL" id="CAKMMF010000002">
    <property type="protein sequence ID" value="CAH1193341.1"/>
    <property type="molecule type" value="Genomic_DNA"/>
</dbReference>
<accession>A0ABM9BRT3</accession>
<gene>
    <name evidence="2" type="ORF">PAECIP111893_00438</name>
</gene>
<dbReference type="InterPro" id="IPR029044">
    <property type="entry name" value="Nucleotide-diphossugar_trans"/>
</dbReference>
<dbReference type="Pfam" id="PF00535">
    <property type="entry name" value="Glycos_transf_2"/>
    <property type="match status" value="1"/>
</dbReference>
<dbReference type="InterPro" id="IPR050834">
    <property type="entry name" value="Glycosyltransf_2"/>
</dbReference>
<dbReference type="Gene3D" id="3.90.550.10">
    <property type="entry name" value="Spore Coat Polysaccharide Biosynthesis Protein SpsA, Chain A"/>
    <property type="match status" value="1"/>
</dbReference>
<dbReference type="PANTHER" id="PTHR43685">
    <property type="entry name" value="GLYCOSYLTRANSFERASE"/>
    <property type="match status" value="1"/>
</dbReference>
<dbReference type="CDD" id="cd00761">
    <property type="entry name" value="Glyco_tranf_GTA_type"/>
    <property type="match status" value="1"/>
</dbReference>
<dbReference type="SUPFAM" id="SSF53448">
    <property type="entry name" value="Nucleotide-diphospho-sugar transferases"/>
    <property type="match status" value="1"/>
</dbReference>
<keyword evidence="3" id="KW-1185">Reference proteome</keyword>
<feature type="domain" description="Glycosyltransferase 2-like" evidence="1">
    <location>
        <begin position="221"/>
        <end position="353"/>
    </location>
</feature>